<dbReference type="GO" id="GO:0005524">
    <property type="term" value="F:ATP binding"/>
    <property type="evidence" value="ECO:0007669"/>
    <property type="project" value="UniProtKB-UniRule"/>
</dbReference>
<dbReference type="InterPro" id="IPR000719">
    <property type="entry name" value="Prot_kinase_dom"/>
</dbReference>
<organism evidence="8 9">
    <name type="scientific">Heracleum sosnowskyi</name>
    <dbReference type="NCBI Taxonomy" id="360622"/>
    <lineage>
        <taxon>Eukaryota</taxon>
        <taxon>Viridiplantae</taxon>
        <taxon>Streptophyta</taxon>
        <taxon>Embryophyta</taxon>
        <taxon>Tracheophyta</taxon>
        <taxon>Spermatophyta</taxon>
        <taxon>Magnoliopsida</taxon>
        <taxon>eudicotyledons</taxon>
        <taxon>Gunneridae</taxon>
        <taxon>Pentapetalae</taxon>
        <taxon>asterids</taxon>
        <taxon>campanulids</taxon>
        <taxon>Apiales</taxon>
        <taxon>Apiaceae</taxon>
        <taxon>Apioideae</taxon>
        <taxon>apioid superclade</taxon>
        <taxon>Tordylieae</taxon>
        <taxon>Tordyliinae</taxon>
        <taxon>Heracleum</taxon>
    </lineage>
</organism>
<dbReference type="CDD" id="cd08215">
    <property type="entry name" value="STKc_Nek"/>
    <property type="match status" value="1"/>
</dbReference>
<dbReference type="GO" id="GO:0004674">
    <property type="term" value="F:protein serine/threonine kinase activity"/>
    <property type="evidence" value="ECO:0007669"/>
    <property type="project" value="TreeGrafter"/>
</dbReference>
<proteinExistence type="inferred from homology"/>
<dbReference type="Gene3D" id="3.30.200.20">
    <property type="entry name" value="Phosphorylase Kinase, domain 1"/>
    <property type="match status" value="1"/>
</dbReference>
<sequence>MAGEFLKPIRWISIIRLQRQGLMQIKVETKSNMEDYQVIEQVGRGAFGTAFLVHHKLEMKKYVMKKIGLAKQTDKFKRTAHQEMNLIARLHNPFIVEYKDAWVEKGCGICIVTSYCEGGDMAEMIKKARGTYFPEEKLCKWMTQLLLAVDYLHINRVLHRDIKCSNIFLTNEEDIRLGDFGLAKILNKDDLASSVVGTPNYMCPELIADLPYGYQSDIWSLGCSLFEIAAHQPAYRARDMAGLISKINQSSISPLPTVYSSTLKRLIKSMLRKKPELRPTAAELLRHPHLQPYVARYSNSSAVFLPVKPQNKLRNKLTRALLSDTVVQSRNSSTGETVVLEQLKNVHTVDGKASNQFRKVKVKTEPVGSNKKFRQVSKRKEDSRGTYLLDENACADLEKSAIDSSLIKQHTDVIEQEELNLSCASQQHQNSETVCTGKCVNHGNCDTNSEPPTYQMYSNKIFRGEKLLDATTIIKHVHETLHVSKLDADIASEQTSRSTVTLAEGIDPSVEADDAISQHDSRENCYQVNQAASDILPKRREMSLGQKRAEALESLLELCAKLHRQKRHEELAGVLRPFGEEAVSSRETAIWLSKSLRNFTKQEGNI</sequence>
<dbReference type="Gene3D" id="1.10.510.10">
    <property type="entry name" value="Transferase(Phosphotransferase) domain 1"/>
    <property type="match status" value="1"/>
</dbReference>
<comment type="caution">
    <text evidence="8">The sequence shown here is derived from an EMBL/GenBank/DDBJ whole genome shotgun (WGS) entry which is preliminary data.</text>
</comment>
<evidence type="ECO:0000256" key="6">
    <source>
        <dbReference type="PROSITE-ProRule" id="PRU10141"/>
    </source>
</evidence>
<keyword evidence="2" id="KW-0808">Transferase</keyword>
<evidence type="ECO:0000256" key="5">
    <source>
        <dbReference type="ARBA" id="ARBA00022840"/>
    </source>
</evidence>
<feature type="domain" description="Protein kinase" evidence="7">
    <location>
        <begin position="36"/>
        <end position="290"/>
    </location>
</feature>
<dbReference type="GO" id="GO:0007017">
    <property type="term" value="P:microtubule-based process"/>
    <property type="evidence" value="ECO:0007669"/>
    <property type="project" value="TreeGrafter"/>
</dbReference>
<comment type="similarity">
    <text evidence="1">Belongs to the protein kinase superfamily. NEK Ser/Thr protein kinase family. NIMA subfamily.</text>
</comment>
<dbReference type="PANTHER" id="PTHR43671:SF94">
    <property type="entry name" value="SERINE_THREONINE-PROTEIN KINASE NEK6"/>
    <property type="match status" value="1"/>
</dbReference>
<evidence type="ECO:0000313" key="8">
    <source>
        <dbReference type="EMBL" id="KAK1372936.1"/>
    </source>
</evidence>
<dbReference type="GO" id="GO:0055028">
    <property type="term" value="C:cortical microtubule"/>
    <property type="evidence" value="ECO:0007669"/>
    <property type="project" value="TreeGrafter"/>
</dbReference>
<dbReference type="Proteomes" id="UP001237642">
    <property type="component" value="Unassembled WGS sequence"/>
</dbReference>
<dbReference type="EMBL" id="JAUIZM010000007">
    <property type="protein sequence ID" value="KAK1372936.1"/>
    <property type="molecule type" value="Genomic_DNA"/>
</dbReference>
<dbReference type="PROSITE" id="PS50011">
    <property type="entry name" value="PROTEIN_KINASE_DOM"/>
    <property type="match status" value="1"/>
</dbReference>
<evidence type="ECO:0000313" key="9">
    <source>
        <dbReference type="Proteomes" id="UP001237642"/>
    </source>
</evidence>
<keyword evidence="5 6" id="KW-0067">ATP-binding</keyword>
<dbReference type="InterPro" id="IPR050660">
    <property type="entry name" value="NEK_Ser/Thr_kinase"/>
</dbReference>
<reference evidence="8" key="2">
    <citation type="submission" date="2023-05" db="EMBL/GenBank/DDBJ databases">
        <authorList>
            <person name="Schelkunov M.I."/>
        </authorList>
    </citation>
    <scope>NUCLEOTIDE SEQUENCE</scope>
    <source>
        <strain evidence="8">Hsosn_3</strain>
        <tissue evidence="8">Leaf</tissue>
    </source>
</reference>
<accession>A0AAD8HTH5</accession>
<dbReference type="PROSITE" id="PS00108">
    <property type="entry name" value="PROTEIN_KINASE_ST"/>
    <property type="match status" value="1"/>
</dbReference>
<protein>
    <submittedName>
        <fullName evidence="8">Serine/threonine-protein kinase Nek6</fullName>
    </submittedName>
</protein>
<keyword evidence="3 6" id="KW-0547">Nucleotide-binding</keyword>
<feature type="binding site" evidence="6">
    <location>
        <position position="65"/>
    </location>
    <ligand>
        <name>ATP</name>
        <dbReference type="ChEBI" id="CHEBI:30616"/>
    </ligand>
</feature>
<dbReference type="InterPro" id="IPR008271">
    <property type="entry name" value="Ser/Thr_kinase_AS"/>
</dbReference>
<keyword evidence="9" id="KW-1185">Reference proteome</keyword>
<gene>
    <name evidence="8" type="ORF">POM88_029129</name>
</gene>
<evidence type="ECO:0000256" key="4">
    <source>
        <dbReference type="ARBA" id="ARBA00022777"/>
    </source>
</evidence>
<keyword evidence="4 8" id="KW-0418">Kinase</keyword>
<name>A0AAD8HTH5_9APIA</name>
<reference evidence="8" key="1">
    <citation type="submission" date="2023-02" db="EMBL/GenBank/DDBJ databases">
        <title>Genome of toxic invasive species Heracleum sosnowskyi carries increased number of genes despite the absence of recent whole-genome duplications.</title>
        <authorList>
            <person name="Schelkunov M."/>
            <person name="Shtratnikova V."/>
            <person name="Makarenko M."/>
            <person name="Klepikova A."/>
            <person name="Omelchenko D."/>
            <person name="Novikova G."/>
            <person name="Obukhova E."/>
            <person name="Bogdanov V."/>
            <person name="Penin A."/>
            <person name="Logacheva M."/>
        </authorList>
    </citation>
    <scope>NUCLEOTIDE SEQUENCE</scope>
    <source>
        <strain evidence="8">Hsosn_3</strain>
        <tissue evidence="8">Leaf</tissue>
    </source>
</reference>
<evidence type="ECO:0000256" key="3">
    <source>
        <dbReference type="ARBA" id="ARBA00022741"/>
    </source>
</evidence>
<dbReference type="SUPFAM" id="SSF56112">
    <property type="entry name" value="Protein kinase-like (PK-like)"/>
    <property type="match status" value="1"/>
</dbReference>
<dbReference type="PANTHER" id="PTHR43671">
    <property type="entry name" value="SERINE/THREONINE-PROTEIN KINASE NEK"/>
    <property type="match status" value="1"/>
</dbReference>
<dbReference type="InterPro" id="IPR017441">
    <property type="entry name" value="Protein_kinase_ATP_BS"/>
</dbReference>
<evidence type="ECO:0000256" key="1">
    <source>
        <dbReference type="ARBA" id="ARBA00010886"/>
    </source>
</evidence>
<evidence type="ECO:0000256" key="2">
    <source>
        <dbReference type="ARBA" id="ARBA00022679"/>
    </source>
</evidence>
<evidence type="ECO:0000259" key="7">
    <source>
        <dbReference type="PROSITE" id="PS50011"/>
    </source>
</evidence>
<dbReference type="InterPro" id="IPR011009">
    <property type="entry name" value="Kinase-like_dom_sf"/>
</dbReference>
<dbReference type="PROSITE" id="PS00107">
    <property type="entry name" value="PROTEIN_KINASE_ATP"/>
    <property type="match status" value="1"/>
</dbReference>
<dbReference type="Pfam" id="PF00069">
    <property type="entry name" value="Pkinase"/>
    <property type="match status" value="1"/>
</dbReference>
<dbReference type="SMART" id="SM00220">
    <property type="entry name" value="S_TKc"/>
    <property type="match status" value="1"/>
</dbReference>
<dbReference type="AlphaFoldDB" id="A0AAD8HTH5"/>